<evidence type="ECO:0000256" key="2">
    <source>
        <dbReference type="SAM" id="Phobius"/>
    </source>
</evidence>
<feature type="region of interest" description="Disordered" evidence="1">
    <location>
        <begin position="521"/>
        <end position="562"/>
    </location>
</feature>
<keyword evidence="2" id="KW-0812">Transmembrane</keyword>
<keyword evidence="2" id="KW-1133">Transmembrane helix</keyword>
<comment type="caution">
    <text evidence="3">The sequence shown here is derived from an EMBL/GenBank/DDBJ whole genome shotgun (WGS) entry which is preliminary data.</text>
</comment>
<feature type="transmembrane region" description="Helical" evidence="2">
    <location>
        <begin position="177"/>
        <end position="198"/>
    </location>
</feature>
<name>A0A8H3C277_9AGAM</name>
<evidence type="ECO:0008006" key="5">
    <source>
        <dbReference type="Google" id="ProtNLM"/>
    </source>
</evidence>
<protein>
    <recommendedName>
        <fullName evidence="5">DUF4203 domain-containing protein</fullName>
    </recommendedName>
</protein>
<reference evidence="3" key="1">
    <citation type="submission" date="2021-01" db="EMBL/GenBank/DDBJ databases">
        <authorList>
            <person name="Kaushik A."/>
        </authorList>
    </citation>
    <scope>NUCLEOTIDE SEQUENCE</scope>
    <source>
        <strain evidence="3">AG3-1AP</strain>
    </source>
</reference>
<feature type="transmembrane region" description="Helical" evidence="2">
    <location>
        <begin position="147"/>
        <end position="170"/>
    </location>
</feature>
<feature type="transmembrane region" description="Helical" evidence="2">
    <location>
        <begin position="122"/>
        <end position="141"/>
    </location>
</feature>
<keyword evidence="2" id="KW-0472">Membrane</keyword>
<gene>
    <name evidence="3" type="ORF">RDB_LOCUS87980</name>
</gene>
<organism evidence="3 4">
    <name type="scientific">Rhizoctonia solani</name>
    <dbReference type="NCBI Taxonomy" id="456999"/>
    <lineage>
        <taxon>Eukaryota</taxon>
        <taxon>Fungi</taxon>
        <taxon>Dikarya</taxon>
        <taxon>Basidiomycota</taxon>
        <taxon>Agaricomycotina</taxon>
        <taxon>Agaricomycetes</taxon>
        <taxon>Cantharellales</taxon>
        <taxon>Ceratobasidiaceae</taxon>
        <taxon>Rhizoctonia</taxon>
    </lineage>
</organism>
<sequence length="562" mass="61651">MRTSNFVTAATLLRSPYHVIYALPLLFLSVLLLFAGTFLTLDRTRTFARSPEVKKTASFYRQESGIGGLAIGWVLAVHTTTLIALLILNYNETSHLSAPAFLVVWFLSAIVLVLVCGRWKYAALVFGGILGGVCTGLILAISLQPSLLARLLLTLISVVMLTGGALLPIVRHASLRIATSATGAAGIINACAILGSSATNDKLASWTNAWLHLVLLHDSDSAELQWGNGKSKGLTAACYFLWMIGAACDWYLKRRVGQDSEAWNNDPDSYTTISPPEASRIGIFTSIESYWTSLKQKMRFSKTDTRADKSFFFPSSSPPTPPLPKFHQNLKAPPVFRPRMSGAFTPDPYYSDSDSDLGDGEHSSGRVPYERKWTVSTNHSYTNLVNPEGLRRQRGVDPSVKHPPIVITSPSRSRVEYGDKDAERSPELNLGPHRIEPSQHNENWRPVFLERSDSLKAEIVEAESRDVATMAPVALYSPDYQSGRPELAHIATPTHTLAEGSPSTPRLVPATPPLIKTLDSVSRAQSRTYSGKLAGDEFESDESAREAPSGNRIDTHKMVMEQ</sequence>
<dbReference type="EMBL" id="CAJMWV010002893">
    <property type="protein sequence ID" value="CAE6472255.1"/>
    <property type="molecule type" value="Genomic_DNA"/>
</dbReference>
<evidence type="ECO:0000256" key="1">
    <source>
        <dbReference type="SAM" id="MobiDB-lite"/>
    </source>
</evidence>
<feature type="compositionally biased region" description="Basic and acidic residues" evidence="1">
    <location>
        <begin position="413"/>
        <end position="426"/>
    </location>
</feature>
<accession>A0A8H3C277</accession>
<feature type="transmembrane region" description="Helical" evidence="2">
    <location>
        <begin position="20"/>
        <end position="41"/>
    </location>
</feature>
<evidence type="ECO:0000313" key="4">
    <source>
        <dbReference type="Proteomes" id="UP000663831"/>
    </source>
</evidence>
<dbReference type="AlphaFoldDB" id="A0A8H3C277"/>
<evidence type="ECO:0000313" key="3">
    <source>
        <dbReference type="EMBL" id="CAE6472255.1"/>
    </source>
</evidence>
<proteinExistence type="predicted"/>
<dbReference type="Proteomes" id="UP000663831">
    <property type="component" value="Unassembled WGS sequence"/>
</dbReference>
<feature type="compositionally biased region" description="Basic and acidic residues" evidence="1">
    <location>
        <begin position="553"/>
        <end position="562"/>
    </location>
</feature>
<feature type="region of interest" description="Disordered" evidence="1">
    <location>
        <begin position="393"/>
        <end position="439"/>
    </location>
</feature>
<feature type="transmembrane region" description="Helical" evidence="2">
    <location>
        <begin position="65"/>
        <end position="90"/>
    </location>
</feature>
<feature type="region of interest" description="Disordered" evidence="1">
    <location>
        <begin position="347"/>
        <end position="366"/>
    </location>
</feature>
<dbReference type="OrthoDB" id="3364886at2759"/>
<feature type="transmembrane region" description="Helical" evidence="2">
    <location>
        <begin position="96"/>
        <end position="115"/>
    </location>
</feature>